<accession>Q6ZFB2</accession>
<protein>
    <submittedName>
        <fullName evidence="2">Uncharacterized protein</fullName>
    </submittedName>
</protein>
<dbReference type="AlphaFoldDB" id="Q6ZFB2"/>
<evidence type="ECO:0000313" key="3">
    <source>
        <dbReference type="Proteomes" id="UP000000763"/>
    </source>
</evidence>
<feature type="region of interest" description="Disordered" evidence="1">
    <location>
        <begin position="18"/>
        <end position="75"/>
    </location>
</feature>
<proteinExistence type="predicted"/>
<reference evidence="3" key="2">
    <citation type="journal article" date="2008" name="Nucleic Acids Res.">
        <title>The rice annotation project database (RAP-DB): 2008 update.</title>
        <authorList>
            <consortium name="The rice annotation project (RAP)"/>
        </authorList>
    </citation>
    <scope>GENOME REANNOTATION</scope>
    <source>
        <strain evidence="3">cv. Nipponbare</strain>
    </source>
</reference>
<reference evidence="3" key="1">
    <citation type="journal article" date="2005" name="Nature">
        <title>The map-based sequence of the rice genome.</title>
        <authorList>
            <consortium name="International rice genome sequencing project (IRGSP)"/>
            <person name="Matsumoto T."/>
            <person name="Wu J."/>
            <person name="Kanamori H."/>
            <person name="Katayose Y."/>
            <person name="Fujisawa M."/>
            <person name="Namiki N."/>
            <person name="Mizuno H."/>
            <person name="Yamamoto K."/>
            <person name="Antonio B.A."/>
            <person name="Baba T."/>
            <person name="Sakata K."/>
            <person name="Nagamura Y."/>
            <person name="Aoki H."/>
            <person name="Arikawa K."/>
            <person name="Arita K."/>
            <person name="Bito T."/>
            <person name="Chiden Y."/>
            <person name="Fujitsuka N."/>
            <person name="Fukunaka R."/>
            <person name="Hamada M."/>
            <person name="Harada C."/>
            <person name="Hayashi A."/>
            <person name="Hijishita S."/>
            <person name="Honda M."/>
            <person name="Hosokawa S."/>
            <person name="Ichikawa Y."/>
            <person name="Idonuma A."/>
            <person name="Iijima M."/>
            <person name="Ikeda M."/>
            <person name="Ikeno M."/>
            <person name="Ito K."/>
            <person name="Ito S."/>
            <person name="Ito T."/>
            <person name="Ito Y."/>
            <person name="Ito Y."/>
            <person name="Iwabuchi A."/>
            <person name="Kamiya K."/>
            <person name="Karasawa W."/>
            <person name="Kurita K."/>
            <person name="Katagiri S."/>
            <person name="Kikuta A."/>
            <person name="Kobayashi H."/>
            <person name="Kobayashi N."/>
            <person name="Machita K."/>
            <person name="Maehara T."/>
            <person name="Masukawa M."/>
            <person name="Mizubayashi T."/>
            <person name="Mukai Y."/>
            <person name="Nagasaki H."/>
            <person name="Nagata Y."/>
            <person name="Naito S."/>
            <person name="Nakashima M."/>
            <person name="Nakama Y."/>
            <person name="Nakamichi Y."/>
            <person name="Nakamura M."/>
            <person name="Meguro A."/>
            <person name="Negishi M."/>
            <person name="Ohta I."/>
            <person name="Ohta T."/>
            <person name="Okamoto M."/>
            <person name="Ono N."/>
            <person name="Saji S."/>
            <person name="Sakaguchi M."/>
            <person name="Sakai K."/>
            <person name="Shibata M."/>
            <person name="Shimokawa T."/>
            <person name="Song J."/>
            <person name="Takazaki Y."/>
            <person name="Terasawa K."/>
            <person name="Tsugane M."/>
            <person name="Tsuji K."/>
            <person name="Ueda S."/>
            <person name="Waki K."/>
            <person name="Yamagata H."/>
            <person name="Yamamoto M."/>
            <person name="Yamamoto S."/>
            <person name="Yamane H."/>
            <person name="Yoshiki S."/>
            <person name="Yoshihara R."/>
            <person name="Yukawa K."/>
            <person name="Zhong H."/>
            <person name="Yano M."/>
            <person name="Yuan Q."/>
            <person name="Ouyang S."/>
            <person name="Liu J."/>
            <person name="Jones K.M."/>
            <person name="Gansberger K."/>
            <person name="Moffat K."/>
            <person name="Hill J."/>
            <person name="Bera J."/>
            <person name="Fadrosh D."/>
            <person name="Jin S."/>
            <person name="Johri S."/>
            <person name="Kim M."/>
            <person name="Overton L."/>
            <person name="Reardon M."/>
            <person name="Tsitrin T."/>
            <person name="Vuong H."/>
            <person name="Weaver B."/>
            <person name="Ciecko A."/>
            <person name="Tallon L."/>
            <person name="Jackson J."/>
            <person name="Pai G."/>
            <person name="Aken S.V."/>
            <person name="Utterback T."/>
            <person name="Reidmuller S."/>
            <person name="Feldblyum T."/>
            <person name="Hsiao J."/>
            <person name="Zismann V."/>
            <person name="Iobst S."/>
            <person name="de Vazeille A.R."/>
            <person name="Buell C.R."/>
            <person name="Ying K."/>
            <person name="Li Y."/>
            <person name="Lu T."/>
            <person name="Huang Y."/>
            <person name="Zhao Q."/>
            <person name="Feng Q."/>
            <person name="Zhang L."/>
            <person name="Zhu J."/>
            <person name="Weng Q."/>
            <person name="Mu J."/>
            <person name="Lu Y."/>
            <person name="Fan D."/>
            <person name="Liu Y."/>
            <person name="Guan J."/>
            <person name="Zhang Y."/>
            <person name="Yu S."/>
            <person name="Liu X."/>
            <person name="Zhang Y."/>
            <person name="Hong G."/>
            <person name="Han B."/>
            <person name="Choisne N."/>
            <person name="Demange N."/>
            <person name="Orjeda G."/>
            <person name="Samain S."/>
            <person name="Cattolico L."/>
            <person name="Pelletier E."/>
            <person name="Couloux A."/>
            <person name="Segurens B."/>
            <person name="Wincker P."/>
            <person name="D'Hont A."/>
            <person name="Scarpelli C."/>
            <person name="Weissenbach J."/>
            <person name="Salanoubat M."/>
            <person name="Quetier F."/>
            <person name="Yu Y."/>
            <person name="Kim H.R."/>
            <person name="Rambo T."/>
            <person name="Currie J."/>
            <person name="Collura K."/>
            <person name="Luo M."/>
            <person name="Yang T."/>
            <person name="Ammiraju J.S.S."/>
            <person name="Engler F."/>
            <person name="Soderlund C."/>
            <person name="Wing R.A."/>
            <person name="Palmer L.E."/>
            <person name="de la Bastide M."/>
            <person name="Spiegel L."/>
            <person name="Nascimento L."/>
            <person name="Zutavern T."/>
            <person name="O'Shaughnessy A."/>
            <person name="Dike S."/>
            <person name="Dedhia N."/>
            <person name="Preston R."/>
            <person name="Balija V."/>
            <person name="McCombie W.R."/>
            <person name="Chow T."/>
            <person name="Chen H."/>
            <person name="Chung M."/>
            <person name="Chen C."/>
            <person name="Shaw J."/>
            <person name="Wu H."/>
            <person name="Hsiao K."/>
            <person name="Chao Y."/>
            <person name="Chu M."/>
            <person name="Cheng C."/>
            <person name="Hour A."/>
            <person name="Lee P."/>
            <person name="Lin S."/>
            <person name="Lin Y."/>
            <person name="Liou J."/>
            <person name="Liu S."/>
            <person name="Hsing Y."/>
            <person name="Raghuvanshi S."/>
            <person name="Mohanty A."/>
            <person name="Bharti A.K."/>
            <person name="Gaur A."/>
            <person name="Gupta V."/>
            <person name="Kumar D."/>
            <person name="Ravi V."/>
            <person name="Vij S."/>
            <person name="Kapur A."/>
            <person name="Khurana P."/>
            <person name="Khurana P."/>
            <person name="Khurana J.P."/>
            <person name="Tyagi A.K."/>
            <person name="Gaikwad K."/>
            <person name="Singh A."/>
            <person name="Dalal V."/>
            <person name="Srivastava S."/>
            <person name="Dixit A."/>
            <person name="Pal A.K."/>
            <person name="Ghazi I.A."/>
            <person name="Yadav M."/>
            <person name="Pandit A."/>
            <person name="Bhargava A."/>
            <person name="Sureshbabu K."/>
            <person name="Batra K."/>
            <person name="Sharma T.R."/>
            <person name="Mohapatra T."/>
            <person name="Singh N.K."/>
            <person name="Messing J."/>
            <person name="Nelson A.B."/>
            <person name="Fuks G."/>
            <person name="Kavchok S."/>
            <person name="Keizer G."/>
            <person name="Linton E."/>
            <person name="Llaca V."/>
            <person name="Song R."/>
            <person name="Tanyolac B."/>
            <person name="Young S."/>
            <person name="Ho-Il K."/>
            <person name="Hahn J.H."/>
            <person name="Sangsakoo G."/>
            <person name="Vanavichit A."/>
            <person name="de Mattos Luiz.A.T."/>
            <person name="Zimmer P.D."/>
            <person name="Malone G."/>
            <person name="Dellagostin O."/>
            <person name="de Oliveira A.C."/>
            <person name="Bevan M."/>
            <person name="Bancroft I."/>
            <person name="Minx P."/>
            <person name="Cordum H."/>
            <person name="Wilson R."/>
            <person name="Cheng Z."/>
            <person name="Jin W."/>
            <person name="Jiang J."/>
            <person name="Leong S.A."/>
            <person name="Iwama H."/>
            <person name="Gojobori T."/>
            <person name="Itoh T."/>
            <person name="Niimura Y."/>
            <person name="Fujii Y."/>
            <person name="Habara T."/>
            <person name="Sakai H."/>
            <person name="Sato Y."/>
            <person name="Wilson G."/>
            <person name="Kumar K."/>
            <person name="McCouch S."/>
            <person name="Juretic N."/>
            <person name="Hoen D."/>
            <person name="Wright S."/>
            <person name="Bruskiewich R."/>
            <person name="Bureau T."/>
            <person name="Miyao A."/>
            <person name="Hirochika H."/>
            <person name="Nishikawa T."/>
            <person name="Kadowaki K."/>
            <person name="Sugiura M."/>
            <person name="Burr B."/>
            <person name="Sasaki T."/>
        </authorList>
    </citation>
    <scope>NUCLEOTIDE SEQUENCE [LARGE SCALE GENOMIC DNA]</scope>
    <source>
        <strain evidence="3">cv. Nipponbare</strain>
    </source>
</reference>
<organism evidence="2 3">
    <name type="scientific">Oryza sativa subsp. japonica</name>
    <name type="common">Rice</name>
    <dbReference type="NCBI Taxonomy" id="39947"/>
    <lineage>
        <taxon>Eukaryota</taxon>
        <taxon>Viridiplantae</taxon>
        <taxon>Streptophyta</taxon>
        <taxon>Embryophyta</taxon>
        <taxon>Tracheophyta</taxon>
        <taxon>Spermatophyta</taxon>
        <taxon>Magnoliopsida</taxon>
        <taxon>Liliopsida</taxon>
        <taxon>Poales</taxon>
        <taxon>Poaceae</taxon>
        <taxon>BOP clade</taxon>
        <taxon>Oryzoideae</taxon>
        <taxon>Oryzeae</taxon>
        <taxon>Oryzinae</taxon>
        <taxon>Oryza</taxon>
        <taxon>Oryza sativa</taxon>
    </lineage>
</organism>
<name>Q6ZFB2_ORYSJ</name>
<evidence type="ECO:0000256" key="1">
    <source>
        <dbReference type="SAM" id="MobiDB-lite"/>
    </source>
</evidence>
<dbReference type="Proteomes" id="UP000000763">
    <property type="component" value="Chromosome 8"/>
</dbReference>
<dbReference type="EMBL" id="AP004254">
    <property type="protein sequence ID" value="BAD17007.1"/>
    <property type="molecule type" value="Genomic_DNA"/>
</dbReference>
<evidence type="ECO:0000313" key="2">
    <source>
        <dbReference type="EMBL" id="BAD17007.1"/>
    </source>
</evidence>
<gene>
    <name evidence="2" type="primary">OJ1126_D10.18</name>
</gene>
<sequence length="75" mass="8711">MDSLIVFMKKSLEIQPSRMRSRYWKTPVKPKTPAKKEEKLAQKKPPPIPRTKKVWRAKQKTPTPSPPETGEKSVK</sequence>
<feature type="compositionally biased region" description="Basic residues" evidence="1">
    <location>
        <begin position="50"/>
        <end position="59"/>
    </location>
</feature>